<keyword evidence="4" id="KW-0456">Lyase</keyword>
<keyword evidence="2" id="KW-0028">Amino-acid biosynthesis</keyword>
<dbReference type="Proteomes" id="UP000095751">
    <property type="component" value="Unassembled WGS sequence"/>
</dbReference>
<keyword evidence="3" id="KW-0368">Histidine biosynthesis</keyword>
<evidence type="ECO:0000256" key="2">
    <source>
        <dbReference type="ARBA" id="ARBA00022605"/>
    </source>
</evidence>
<protein>
    <submittedName>
        <fullName evidence="5">IGPD-domain-containing protein</fullName>
    </submittedName>
</protein>
<dbReference type="InParanoid" id="A0A1E7FWI6"/>
<dbReference type="EMBL" id="KV784353">
    <property type="protein sequence ID" value="OEU22495.1"/>
    <property type="molecule type" value="Genomic_DNA"/>
</dbReference>
<evidence type="ECO:0000256" key="4">
    <source>
        <dbReference type="ARBA" id="ARBA00023239"/>
    </source>
</evidence>
<dbReference type="KEGG" id="fcy:FRACYDRAFT_223475"/>
<proteinExistence type="predicted"/>
<dbReference type="Pfam" id="PF00475">
    <property type="entry name" value="IGPD"/>
    <property type="match status" value="1"/>
</dbReference>
<evidence type="ECO:0000313" key="5">
    <source>
        <dbReference type="EMBL" id="OEU22495.1"/>
    </source>
</evidence>
<dbReference type="Gene3D" id="3.30.230.40">
    <property type="entry name" value="Imidazole glycerol phosphate dehydratase, domain 1"/>
    <property type="match status" value="2"/>
</dbReference>
<dbReference type="GO" id="GO:0000105">
    <property type="term" value="P:L-histidine biosynthetic process"/>
    <property type="evidence" value="ECO:0007669"/>
    <property type="project" value="UniProtKB-KW"/>
</dbReference>
<keyword evidence="6" id="KW-1185">Reference proteome</keyword>
<dbReference type="InterPro" id="IPR020568">
    <property type="entry name" value="Ribosomal_Su5_D2-typ_SF"/>
</dbReference>
<evidence type="ECO:0000313" key="6">
    <source>
        <dbReference type="Proteomes" id="UP000095751"/>
    </source>
</evidence>
<dbReference type="OrthoDB" id="447729at2759"/>
<dbReference type="FunFam" id="3.30.230.40:FF:000003">
    <property type="entry name" value="Imidazoleglycerol-phosphate dehydratase HisB"/>
    <property type="match status" value="1"/>
</dbReference>
<dbReference type="GO" id="GO:0004424">
    <property type="term" value="F:imidazoleglycerol-phosphate dehydratase activity"/>
    <property type="evidence" value="ECO:0007669"/>
    <property type="project" value="InterPro"/>
</dbReference>
<dbReference type="InterPro" id="IPR038494">
    <property type="entry name" value="IGPD_sf"/>
</dbReference>
<gene>
    <name evidence="5" type="ORF">FRACYDRAFT_223475</name>
</gene>
<accession>A0A1E7FWI6</accession>
<dbReference type="InterPro" id="IPR000807">
    <property type="entry name" value="ImidazoleglycerolP_deHydtase"/>
</dbReference>
<evidence type="ECO:0000256" key="3">
    <source>
        <dbReference type="ARBA" id="ARBA00023102"/>
    </source>
</evidence>
<dbReference type="PANTHER" id="PTHR23133">
    <property type="entry name" value="IMIDAZOLEGLYCEROL-PHOSPHATE DEHYDRATASE HIS7"/>
    <property type="match status" value="1"/>
</dbReference>
<comment type="pathway">
    <text evidence="1">Amino-acid biosynthesis; L-histidine biosynthesis; L-histidine from 5-phospho-alpha-D-ribose 1-diphosphate: step 6/9.</text>
</comment>
<organism evidence="5 6">
    <name type="scientific">Fragilariopsis cylindrus CCMP1102</name>
    <dbReference type="NCBI Taxonomy" id="635003"/>
    <lineage>
        <taxon>Eukaryota</taxon>
        <taxon>Sar</taxon>
        <taxon>Stramenopiles</taxon>
        <taxon>Ochrophyta</taxon>
        <taxon>Bacillariophyta</taxon>
        <taxon>Bacillariophyceae</taxon>
        <taxon>Bacillariophycidae</taxon>
        <taxon>Bacillariales</taxon>
        <taxon>Bacillariaceae</taxon>
        <taxon>Fragilariopsis</taxon>
    </lineage>
</organism>
<name>A0A1E7FWI6_9STRA</name>
<dbReference type="PANTHER" id="PTHR23133:SF2">
    <property type="entry name" value="IMIDAZOLEGLYCEROL-PHOSPHATE DEHYDRATASE"/>
    <property type="match status" value="1"/>
</dbReference>
<dbReference type="AlphaFoldDB" id="A0A1E7FWI6"/>
<sequence length="235" mass="25650">MWDQRSPNDLASVALQREGKVERTTRETSISVHLLLNGCSKDTLVETGIPFLNTFYTILAKEACMTLKINCKGDLWVDDHHTAEDVSIAIGQCLNQALGNKAGLNRMWVSEATRETAGSDVSAAKVEVTMDLSNRPYFGHNLHETLGRQEYVVEGGESNPLSCEMLEHCLDSLVMNSHMTVHIVEKSNAECEQVSSVADVVLCTATAFGRALRVCSMVDERRAGTTASSKGTLSV</sequence>
<dbReference type="SUPFAM" id="SSF54211">
    <property type="entry name" value="Ribosomal protein S5 domain 2-like"/>
    <property type="match status" value="2"/>
</dbReference>
<evidence type="ECO:0000256" key="1">
    <source>
        <dbReference type="ARBA" id="ARBA00005047"/>
    </source>
</evidence>
<reference evidence="5 6" key="1">
    <citation type="submission" date="2016-09" db="EMBL/GenBank/DDBJ databases">
        <title>Extensive genetic diversity and differential bi-allelic expression allows diatom success in the polar Southern Ocean.</title>
        <authorList>
            <consortium name="DOE Joint Genome Institute"/>
            <person name="Mock T."/>
            <person name="Otillar R.P."/>
            <person name="Strauss J."/>
            <person name="Dupont C."/>
            <person name="Frickenhaus S."/>
            <person name="Maumus F."/>
            <person name="Mcmullan M."/>
            <person name="Sanges R."/>
            <person name="Schmutz J."/>
            <person name="Toseland A."/>
            <person name="Valas R."/>
            <person name="Veluchamy A."/>
            <person name="Ward B.J."/>
            <person name="Allen A."/>
            <person name="Barry K."/>
            <person name="Falciatore A."/>
            <person name="Ferrante M."/>
            <person name="Fortunato A.E."/>
            <person name="Gloeckner G."/>
            <person name="Gruber A."/>
            <person name="Hipkin R."/>
            <person name="Janech M."/>
            <person name="Kroth P."/>
            <person name="Leese F."/>
            <person name="Lindquist E."/>
            <person name="Lyon B.R."/>
            <person name="Martin J."/>
            <person name="Mayer C."/>
            <person name="Parker M."/>
            <person name="Quesneville H."/>
            <person name="Raymond J."/>
            <person name="Uhlig C."/>
            <person name="Valentin K.U."/>
            <person name="Worden A.Z."/>
            <person name="Armbrust E.V."/>
            <person name="Bowler C."/>
            <person name="Green B."/>
            <person name="Moulton V."/>
            <person name="Van Oosterhout C."/>
            <person name="Grigoriev I."/>
        </authorList>
    </citation>
    <scope>NUCLEOTIDE SEQUENCE [LARGE SCALE GENOMIC DNA]</scope>
    <source>
        <strain evidence="5 6">CCMP1102</strain>
    </source>
</reference>